<protein>
    <submittedName>
        <fullName evidence="2">Uncharacterized protein</fullName>
    </submittedName>
</protein>
<reference key="1">
    <citation type="submission" date="2010-11" db="EMBL/GenBank/DDBJ databases">
        <title>The complete genome of Paludibacter propionicigenes DSM 17365.</title>
        <authorList>
            <consortium name="US DOE Joint Genome Institute (JGI-PGF)"/>
            <person name="Lucas S."/>
            <person name="Copeland A."/>
            <person name="Lapidus A."/>
            <person name="Bruce D."/>
            <person name="Goodwin L."/>
            <person name="Pitluck S."/>
            <person name="Kyrpides N."/>
            <person name="Mavromatis K."/>
            <person name="Ivanova N."/>
            <person name="Munk A.C."/>
            <person name="Brettin T."/>
            <person name="Detter J.C."/>
            <person name="Han C."/>
            <person name="Tapia R."/>
            <person name="Land M."/>
            <person name="Hauser L."/>
            <person name="Markowitz V."/>
            <person name="Cheng J.-F."/>
            <person name="Hugenholtz P."/>
            <person name="Woyke T."/>
            <person name="Wu D."/>
            <person name="Gronow S."/>
            <person name="Wellnitz S."/>
            <person name="Brambilla E."/>
            <person name="Klenk H.-P."/>
            <person name="Eisen J.A."/>
        </authorList>
    </citation>
    <scope>NUCLEOTIDE SEQUENCE</scope>
    <source>
        <strain>WB4</strain>
    </source>
</reference>
<accession>E4T2F1</accession>
<dbReference type="EMBL" id="CP002345">
    <property type="protein sequence ID" value="ADQ78895.1"/>
    <property type="molecule type" value="Genomic_DNA"/>
</dbReference>
<feature type="transmembrane region" description="Helical" evidence="1">
    <location>
        <begin position="43"/>
        <end position="67"/>
    </location>
</feature>
<reference evidence="2 3" key="2">
    <citation type="journal article" date="2011" name="Stand. Genomic Sci.">
        <title>Complete genome sequence of Paludibacter propionicigenes type strain (WB4).</title>
        <authorList>
            <person name="Gronow S."/>
            <person name="Munk C."/>
            <person name="Lapidus A."/>
            <person name="Nolan M."/>
            <person name="Lucas S."/>
            <person name="Hammon N."/>
            <person name="Deshpande S."/>
            <person name="Cheng J.F."/>
            <person name="Tapia R."/>
            <person name="Han C."/>
            <person name="Goodwin L."/>
            <person name="Pitluck S."/>
            <person name="Liolios K."/>
            <person name="Ivanova N."/>
            <person name="Mavromatis K."/>
            <person name="Mikhailova N."/>
            <person name="Pati A."/>
            <person name="Chen A."/>
            <person name="Palaniappan K."/>
            <person name="Land M."/>
            <person name="Hauser L."/>
            <person name="Chang Y.J."/>
            <person name="Jeffries C.D."/>
            <person name="Brambilla E."/>
            <person name="Rohde M."/>
            <person name="Goker M."/>
            <person name="Detter J.C."/>
            <person name="Woyke T."/>
            <person name="Bristow J."/>
            <person name="Eisen J.A."/>
            <person name="Markowitz V."/>
            <person name="Hugenholtz P."/>
            <person name="Kyrpides N.C."/>
            <person name="Klenk H.P."/>
        </authorList>
    </citation>
    <scope>NUCLEOTIDE SEQUENCE [LARGE SCALE GENOMIC DNA]</scope>
    <source>
        <strain evidence="3">DSM 17365 / JCM 13257 / WB4</strain>
    </source>
</reference>
<keyword evidence="1" id="KW-1133">Transmembrane helix</keyword>
<evidence type="ECO:0000313" key="3">
    <source>
        <dbReference type="Proteomes" id="UP000008718"/>
    </source>
</evidence>
<gene>
    <name evidence="2" type="ordered locus">Palpr_0739</name>
</gene>
<evidence type="ECO:0000313" key="2">
    <source>
        <dbReference type="EMBL" id="ADQ78895.1"/>
    </source>
</evidence>
<keyword evidence="1" id="KW-0812">Transmembrane</keyword>
<dbReference type="Proteomes" id="UP000008718">
    <property type="component" value="Chromosome"/>
</dbReference>
<sequence>MCEVYNYNYFTKICELTHICKLITVVICYFCNYTNVYTHSTLYFVYNICLYSLFKAYIHIILSMNLIKS</sequence>
<dbReference type="KEGG" id="ppn:Palpr_0739"/>
<keyword evidence="3" id="KW-1185">Reference proteome</keyword>
<proteinExistence type="predicted"/>
<evidence type="ECO:0000256" key="1">
    <source>
        <dbReference type="SAM" id="Phobius"/>
    </source>
</evidence>
<dbReference type="AlphaFoldDB" id="E4T2F1"/>
<name>E4T2F1_PALPW</name>
<organism evidence="2 3">
    <name type="scientific">Paludibacter propionicigenes (strain DSM 17365 / JCM 13257 / WB4)</name>
    <dbReference type="NCBI Taxonomy" id="694427"/>
    <lineage>
        <taxon>Bacteria</taxon>
        <taxon>Pseudomonadati</taxon>
        <taxon>Bacteroidota</taxon>
        <taxon>Bacteroidia</taxon>
        <taxon>Bacteroidales</taxon>
        <taxon>Paludibacteraceae</taxon>
        <taxon>Paludibacter</taxon>
    </lineage>
</organism>
<keyword evidence="1" id="KW-0472">Membrane</keyword>
<dbReference type="HOGENOM" id="CLU_2772085_0_0_10"/>